<dbReference type="GeneID" id="54476563"/>
<dbReference type="Proteomes" id="UP000799767">
    <property type="component" value="Unassembled WGS sequence"/>
</dbReference>
<gene>
    <name evidence="2" type="ORF">BDY17DRAFT_311702</name>
</gene>
<feature type="region of interest" description="Disordered" evidence="1">
    <location>
        <begin position="1"/>
        <end position="96"/>
    </location>
</feature>
<dbReference type="PANTHER" id="PTHR38791">
    <property type="entry name" value="ZN(II)2CYS6 TRANSCRIPTION FACTOR (EUROFUNG)-RELATED-RELATED"/>
    <property type="match status" value="1"/>
</dbReference>
<evidence type="ECO:0000256" key="1">
    <source>
        <dbReference type="SAM" id="MobiDB-lite"/>
    </source>
</evidence>
<evidence type="ECO:0008006" key="4">
    <source>
        <dbReference type="Google" id="ProtNLM"/>
    </source>
</evidence>
<dbReference type="AlphaFoldDB" id="A0A6A6PSC2"/>
<name>A0A6A6PSC2_9PEZI</name>
<dbReference type="EMBL" id="MU001637">
    <property type="protein sequence ID" value="KAF2482127.1"/>
    <property type="molecule type" value="Genomic_DNA"/>
</dbReference>
<reference evidence="2" key="1">
    <citation type="journal article" date="2020" name="Stud. Mycol.">
        <title>101 Dothideomycetes genomes: a test case for predicting lifestyles and emergence of pathogens.</title>
        <authorList>
            <person name="Haridas S."/>
            <person name="Albert R."/>
            <person name="Binder M."/>
            <person name="Bloem J."/>
            <person name="Labutti K."/>
            <person name="Salamov A."/>
            <person name="Andreopoulos B."/>
            <person name="Baker S."/>
            <person name="Barry K."/>
            <person name="Bills G."/>
            <person name="Bluhm B."/>
            <person name="Cannon C."/>
            <person name="Castanera R."/>
            <person name="Culley D."/>
            <person name="Daum C."/>
            <person name="Ezra D."/>
            <person name="Gonzalez J."/>
            <person name="Henrissat B."/>
            <person name="Kuo A."/>
            <person name="Liang C."/>
            <person name="Lipzen A."/>
            <person name="Lutzoni F."/>
            <person name="Magnuson J."/>
            <person name="Mondo S."/>
            <person name="Nolan M."/>
            <person name="Ohm R."/>
            <person name="Pangilinan J."/>
            <person name="Park H.-J."/>
            <person name="Ramirez L."/>
            <person name="Alfaro M."/>
            <person name="Sun H."/>
            <person name="Tritt A."/>
            <person name="Yoshinaga Y."/>
            <person name="Zwiers L.-H."/>
            <person name="Turgeon B."/>
            <person name="Goodwin S."/>
            <person name="Spatafora J."/>
            <person name="Crous P."/>
            <person name="Grigoriev I."/>
        </authorList>
    </citation>
    <scope>NUCLEOTIDE SEQUENCE</scope>
    <source>
        <strain evidence="2">CBS 113389</strain>
    </source>
</reference>
<dbReference type="InterPro" id="IPR053175">
    <property type="entry name" value="DHMBA_Reg_Transcription_Factor"/>
</dbReference>
<accession>A0A6A6PSC2</accession>
<feature type="compositionally biased region" description="Basic and acidic residues" evidence="1">
    <location>
        <begin position="31"/>
        <end position="40"/>
    </location>
</feature>
<evidence type="ECO:0000313" key="2">
    <source>
        <dbReference type="EMBL" id="KAF2482127.1"/>
    </source>
</evidence>
<dbReference type="OrthoDB" id="4491390at2759"/>
<organism evidence="2 3">
    <name type="scientific">Neohortaea acidophila</name>
    <dbReference type="NCBI Taxonomy" id="245834"/>
    <lineage>
        <taxon>Eukaryota</taxon>
        <taxon>Fungi</taxon>
        <taxon>Dikarya</taxon>
        <taxon>Ascomycota</taxon>
        <taxon>Pezizomycotina</taxon>
        <taxon>Dothideomycetes</taxon>
        <taxon>Dothideomycetidae</taxon>
        <taxon>Mycosphaerellales</taxon>
        <taxon>Teratosphaeriaceae</taxon>
        <taxon>Neohortaea</taxon>
    </lineage>
</organism>
<keyword evidence="3" id="KW-1185">Reference proteome</keyword>
<protein>
    <recommendedName>
        <fullName evidence="4">Transcription factor domain-containing protein</fullName>
    </recommendedName>
</protein>
<feature type="compositionally biased region" description="Low complexity" evidence="1">
    <location>
        <begin position="58"/>
        <end position="79"/>
    </location>
</feature>
<feature type="compositionally biased region" description="Low complexity" evidence="1">
    <location>
        <begin position="9"/>
        <end position="23"/>
    </location>
</feature>
<sequence>MDRNLLTHSSSSHSAMAFSSGNSIFRNQNEAARRGSERARRGSRRSQRLQHVELDIEAASVASATSAPAATTDADGTAPNEGPEGAHNQGPPHAWPHEEAVTAIPEPPRTDAASQAVHRFFDDWLLLKRHDSSSEGHEYELPRLYSATAPGSILSRALKALAFAHVSRRGLIHDSPSALHYYGEALSGLRDLTGNARAFAGDDTLVSLLLVDTFESTFLGRKEPLGSHSAAILHSLRVRADEQLCGTMRPGFRNSAHLRLQARQLALGEDSTPTQDAWHACLSSGDPGLAASAKIHDMTRFCTSVRKFNRVTGVDPVTKGACAKRLLGQGLYLAESIEELEKQFPAAWRPQEDTTALHKILSLPLPQLRGAAGWQKRVFRTFWYRSQWHLYCAGELMVREAIVELLSFLSLSTLERKVSTAQMAEIRSQQDRIQTSCRSMLLSVQQLAGLVGPDDSPIRASPQGYMMLKMLAFVAMTVVSKSKSALEDQRRASEQIARGLYPSQA</sequence>
<proteinExistence type="predicted"/>
<dbReference type="RefSeq" id="XP_033588697.1">
    <property type="nucleotide sequence ID" value="XM_033735561.1"/>
</dbReference>
<evidence type="ECO:0000313" key="3">
    <source>
        <dbReference type="Proteomes" id="UP000799767"/>
    </source>
</evidence>